<reference evidence="3" key="1">
    <citation type="submission" date="2022-11" db="UniProtKB">
        <authorList>
            <consortium name="WormBaseParasite"/>
        </authorList>
    </citation>
    <scope>IDENTIFICATION</scope>
</reference>
<proteinExistence type="predicted"/>
<accession>A0A915IKN7</accession>
<feature type="region of interest" description="Disordered" evidence="1">
    <location>
        <begin position="113"/>
        <end position="134"/>
    </location>
</feature>
<evidence type="ECO:0000256" key="1">
    <source>
        <dbReference type="SAM" id="MobiDB-lite"/>
    </source>
</evidence>
<feature type="compositionally biased region" description="Basic residues" evidence="1">
    <location>
        <begin position="190"/>
        <end position="213"/>
    </location>
</feature>
<keyword evidence="2" id="KW-1185">Reference proteome</keyword>
<feature type="compositionally biased region" description="Low complexity" evidence="1">
    <location>
        <begin position="180"/>
        <end position="189"/>
    </location>
</feature>
<organism evidence="2 3">
    <name type="scientific">Romanomermis culicivorax</name>
    <name type="common">Nematode worm</name>
    <dbReference type="NCBI Taxonomy" id="13658"/>
    <lineage>
        <taxon>Eukaryota</taxon>
        <taxon>Metazoa</taxon>
        <taxon>Ecdysozoa</taxon>
        <taxon>Nematoda</taxon>
        <taxon>Enoplea</taxon>
        <taxon>Dorylaimia</taxon>
        <taxon>Mermithida</taxon>
        <taxon>Mermithoidea</taxon>
        <taxon>Mermithidae</taxon>
        <taxon>Romanomermis</taxon>
    </lineage>
</organism>
<dbReference type="AlphaFoldDB" id="A0A915IKN7"/>
<feature type="compositionally biased region" description="Polar residues" evidence="1">
    <location>
        <begin position="114"/>
        <end position="125"/>
    </location>
</feature>
<name>A0A915IKN7_ROMCU</name>
<feature type="region of interest" description="Disordered" evidence="1">
    <location>
        <begin position="1"/>
        <end position="71"/>
    </location>
</feature>
<sequence>MSTMPDLTQHDEFLYRQNPQDKPTKVHGSLDESKKMKTTIVDNVRSSGVPLDKIRNQGRSPRKGIRKMRSCKTDECRLARAKNREKRLLASKKASNVLNTSTHAVGISMEKGSLKNSARQTQKNATGKKKKKREVRVMHYTKTSNSIDKTEAPSSKTRSLAIFSATTASTEFSTIKSIRSTKMTTSTAKSTKRKGKGAGGKRNKRSGSHRKSGSRGPRATQPFKQTHVFPVYVRDNADRSHFMNYGNQLSEGHFCNNSCGFNTSDGYSRFLRLGKDCIFLYANGQRYDTFKGFCELETSVAEFSKDCRRVRSWGNANQQKSLHCKDVYEDIPKVTMPPVAFEKVTKTNQRRLIQNDFWEYHHRIPIISYGDDGEICRFYPNGHEAGAAYKKDCDANLQSARPSFKRHDKRCTWQIFEQYYQAYPGFCETEDGAI</sequence>
<feature type="region of interest" description="Disordered" evidence="1">
    <location>
        <begin position="180"/>
        <end position="224"/>
    </location>
</feature>
<dbReference type="WBParaSite" id="nRc.2.0.1.t14429-RA">
    <property type="protein sequence ID" value="nRc.2.0.1.t14429-RA"/>
    <property type="gene ID" value="nRc.2.0.1.g14429"/>
</dbReference>
<feature type="compositionally biased region" description="Basic and acidic residues" evidence="1">
    <location>
        <begin position="22"/>
        <end position="35"/>
    </location>
</feature>
<dbReference type="Proteomes" id="UP000887565">
    <property type="component" value="Unplaced"/>
</dbReference>
<feature type="compositionally biased region" description="Basic residues" evidence="1">
    <location>
        <begin position="60"/>
        <end position="70"/>
    </location>
</feature>
<protein>
    <submittedName>
        <fullName evidence="3">Uncharacterized protein</fullName>
    </submittedName>
</protein>
<evidence type="ECO:0000313" key="2">
    <source>
        <dbReference type="Proteomes" id="UP000887565"/>
    </source>
</evidence>
<evidence type="ECO:0000313" key="3">
    <source>
        <dbReference type="WBParaSite" id="nRc.2.0.1.t14429-RA"/>
    </source>
</evidence>